<dbReference type="STRING" id="1223802.SUTH_00786"/>
<dbReference type="GO" id="GO:0030145">
    <property type="term" value="F:manganese ion binding"/>
    <property type="evidence" value="ECO:0007669"/>
    <property type="project" value="InterPro"/>
</dbReference>
<evidence type="ECO:0000256" key="5">
    <source>
        <dbReference type="ARBA" id="ARBA00022670"/>
    </source>
</evidence>
<dbReference type="HOGENOM" id="CLU_017266_1_0_4"/>
<dbReference type="InterPro" id="IPR000994">
    <property type="entry name" value="Pept_M24"/>
</dbReference>
<evidence type="ECO:0000256" key="3">
    <source>
        <dbReference type="ARBA" id="ARBA00008766"/>
    </source>
</evidence>
<dbReference type="PANTHER" id="PTHR43226">
    <property type="entry name" value="XAA-PRO AMINOPEPTIDASE 3"/>
    <property type="match status" value="1"/>
</dbReference>
<keyword evidence="6 13" id="KW-0479">Metal-binding</keyword>
<evidence type="ECO:0000256" key="8">
    <source>
        <dbReference type="ARBA" id="ARBA00023049"/>
    </source>
</evidence>
<organism evidence="15 16">
    <name type="scientific">Sulfuritalea hydrogenivorans sk43H</name>
    <dbReference type="NCBI Taxonomy" id="1223802"/>
    <lineage>
        <taxon>Bacteria</taxon>
        <taxon>Pseudomonadati</taxon>
        <taxon>Pseudomonadota</taxon>
        <taxon>Betaproteobacteria</taxon>
        <taxon>Nitrosomonadales</taxon>
        <taxon>Sterolibacteriaceae</taxon>
        <taxon>Sulfuritalea</taxon>
    </lineage>
</organism>
<dbReference type="GO" id="GO:0070006">
    <property type="term" value="F:metalloaminopeptidase activity"/>
    <property type="evidence" value="ECO:0007669"/>
    <property type="project" value="InterPro"/>
</dbReference>
<dbReference type="EC" id="3.4.11.9" evidence="4"/>
<proteinExistence type="inferred from homology"/>
<keyword evidence="7" id="KW-0378">Hydrolase</keyword>
<dbReference type="SUPFAM" id="SSF53092">
    <property type="entry name" value="Creatinase/prolidase N-terminal domain"/>
    <property type="match status" value="1"/>
</dbReference>
<comment type="cofactor">
    <cofactor evidence="2">
        <name>Mn(2+)</name>
        <dbReference type="ChEBI" id="CHEBI:29035"/>
    </cofactor>
</comment>
<keyword evidence="15" id="KW-0031">Aminopeptidase</keyword>
<evidence type="ECO:0000313" key="16">
    <source>
        <dbReference type="Proteomes" id="UP000031637"/>
    </source>
</evidence>
<dbReference type="InterPro" id="IPR007865">
    <property type="entry name" value="Aminopep_P_N"/>
</dbReference>
<dbReference type="SUPFAM" id="SSF55920">
    <property type="entry name" value="Creatinase/aminopeptidase"/>
    <property type="match status" value="1"/>
</dbReference>
<keyword evidence="5" id="KW-0645">Protease</keyword>
<evidence type="ECO:0000313" key="15">
    <source>
        <dbReference type="EMBL" id="BAO28596.1"/>
    </source>
</evidence>
<keyword evidence="9" id="KW-0464">Manganese</keyword>
<dbReference type="InterPro" id="IPR036005">
    <property type="entry name" value="Creatinase/aminopeptidase-like"/>
</dbReference>
<keyword evidence="16" id="KW-1185">Reference proteome</keyword>
<evidence type="ECO:0000256" key="4">
    <source>
        <dbReference type="ARBA" id="ARBA00012574"/>
    </source>
</evidence>
<dbReference type="InterPro" id="IPR029149">
    <property type="entry name" value="Creatin/AminoP/Spt16_N"/>
</dbReference>
<reference evidence="15 16" key="1">
    <citation type="journal article" date="2014" name="Syst. Appl. Microbiol.">
        <title>Complete genomes of freshwater sulfur oxidizers Sulfuricella denitrificans skB26 and Sulfuritalea hydrogenivorans sk43H: genetic insights into the sulfur oxidation pathway of betaproteobacteria.</title>
        <authorList>
            <person name="Watanabe T."/>
            <person name="Kojima H."/>
            <person name="Fukui M."/>
        </authorList>
    </citation>
    <scope>NUCLEOTIDE SEQUENCE [LARGE SCALE GENOMIC DNA]</scope>
    <source>
        <strain evidence="15">DSM22779</strain>
    </source>
</reference>
<evidence type="ECO:0000259" key="14">
    <source>
        <dbReference type="SMART" id="SM01011"/>
    </source>
</evidence>
<evidence type="ECO:0000256" key="6">
    <source>
        <dbReference type="ARBA" id="ARBA00022723"/>
    </source>
</evidence>
<evidence type="ECO:0000256" key="11">
    <source>
        <dbReference type="ARBA" id="ARBA00075356"/>
    </source>
</evidence>
<dbReference type="PANTHER" id="PTHR43226:SF4">
    <property type="entry name" value="XAA-PRO AMINOPEPTIDASE 3"/>
    <property type="match status" value="1"/>
</dbReference>
<protein>
    <recommendedName>
        <fullName evidence="10">Xaa-Pro aminopeptidase</fullName>
        <ecNumber evidence="4">3.4.11.9</ecNumber>
    </recommendedName>
    <alternativeName>
        <fullName evidence="11">Aminopeptidase P II</fullName>
    </alternativeName>
    <alternativeName>
        <fullName evidence="12">X-Pro aminopeptidase</fullName>
    </alternativeName>
</protein>
<evidence type="ECO:0000256" key="2">
    <source>
        <dbReference type="ARBA" id="ARBA00001936"/>
    </source>
</evidence>
<evidence type="ECO:0000256" key="9">
    <source>
        <dbReference type="ARBA" id="ARBA00023211"/>
    </source>
</evidence>
<dbReference type="PROSITE" id="PS00491">
    <property type="entry name" value="PROLINE_PEPTIDASE"/>
    <property type="match status" value="1"/>
</dbReference>
<dbReference type="AlphaFoldDB" id="W0SC31"/>
<name>W0SC31_9PROT</name>
<dbReference type="EMBL" id="AP012547">
    <property type="protein sequence ID" value="BAO28596.1"/>
    <property type="molecule type" value="Genomic_DNA"/>
</dbReference>
<evidence type="ECO:0000256" key="7">
    <source>
        <dbReference type="ARBA" id="ARBA00022801"/>
    </source>
</evidence>
<sequence>MDTSSSRMGNSFEACRQRRLALIDRMTRGGGGVALVPTSPEQARNRDTHYPYRADSYFQYLTGFTEPEAVLVIVVGRGDTSPQAILFCREKNLEREIWDGFRHGPDGAREMFGLDAAHAIGELEGKLPELLADQPVLWFSIGHDAGWDQRIAAALNKVRGESRTGKRAPSAIRDVRAELDAMRLVKDATELATMRRAADISTAAHMRAMRFVAPGRFEYEVEAELLHEFRRQGCEYPAYTSIVAGGANACVLHYVGNDQILRDGDLLLIDAGGELGGYASDITRCFPVNGRFSGPQADIYDMVLDAQAAAIAAVRPGATFADPHEAALKVLAQGMVDLKLLPGSRDAVIESESYKRFYMHRTSHWLGKDVHDAGEYKEGEHWAPLVPGMVLTIEPGCYIRPAEDVPEAFWNIGVRIEDDAVVTAGGCEIITVAAPKKIADIEALMRDARGG</sequence>
<dbReference type="InterPro" id="IPR001131">
    <property type="entry name" value="Peptidase_M24B_aminopep-P_CS"/>
</dbReference>
<dbReference type="Gene3D" id="3.90.230.10">
    <property type="entry name" value="Creatinase/methionine aminopeptidase superfamily"/>
    <property type="match status" value="1"/>
</dbReference>
<dbReference type="Gene3D" id="3.40.350.10">
    <property type="entry name" value="Creatinase/prolidase N-terminal domain"/>
    <property type="match status" value="1"/>
</dbReference>
<dbReference type="OrthoDB" id="9806388at2"/>
<dbReference type="SMART" id="SM01011">
    <property type="entry name" value="AMP_N"/>
    <property type="match status" value="1"/>
</dbReference>
<accession>W0SC31</accession>
<dbReference type="FunFam" id="3.90.230.10:FF:000002">
    <property type="entry name" value="Xaa-Pro aminopeptidase 3"/>
    <property type="match status" value="1"/>
</dbReference>
<dbReference type="GO" id="GO:0006508">
    <property type="term" value="P:proteolysis"/>
    <property type="evidence" value="ECO:0007669"/>
    <property type="project" value="UniProtKB-KW"/>
</dbReference>
<keyword evidence="8" id="KW-0482">Metalloprotease</keyword>
<evidence type="ECO:0000256" key="1">
    <source>
        <dbReference type="ARBA" id="ARBA00001424"/>
    </source>
</evidence>
<dbReference type="InterPro" id="IPR052433">
    <property type="entry name" value="X-Pro_dipept-like"/>
</dbReference>
<evidence type="ECO:0000256" key="12">
    <source>
        <dbReference type="ARBA" id="ARBA00081411"/>
    </source>
</evidence>
<dbReference type="Pfam" id="PF05195">
    <property type="entry name" value="AMP_N"/>
    <property type="match status" value="1"/>
</dbReference>
<dbReference type="KEGG" id="shd:SUTH_00786"/>
<comment type="catalytic activity">
    <reaction evidence="1">
        <text>Release of any N-terminal amino acid, including proline, that is linked to proline, even from a dipeptide or tripeptide.</text>
        <dbReference type="EC" id="3.4.11.9"/>
    </reaction>
</comment>
<evidence type="ECO:0000256" key="13">
    <source>
        <dbReference type="RuleBase" id="RU000590"/>
    </source>
</evidence>
<feature type="domain" description="Aminopeptidase P N-terminal" evidence="14">
    <location>
        <begin position="10"/>
        <end position="148"/>
    </location>
</feature>
<dbReference type="Proteomes" id="UP000031637">
    <property type="component" value="Chromosome"/>
</dbReference>
<evidence type="ECO:0000256" key="10">
    <source>
        <dbReference type="ARBA" id="ARBA00069363"/>
    </source>
</evidence>
<gene>
    <name evidence="15" type="ORF">SUTH_00786</name>
</gene>
<dbReference type="Pfam" id="PF00557">
    <property type="entry name" value="Peptidase_M24"/>
    <property type="match status" value="1"/>
</dbReference>
<comment type="similarity">
    <text evidence="3 13">Belongs to the peptidase M24B family.</text>
</comment>
<dbReference type="CDD" id="cd01087">
    <property type="entry name" value="Prolidase"/>
    <property type="match status" value="1"/>
</dbReference>
<dbReference type="GO" id="GO:0005829">
    <property type="term" value="C:cytosol"/>
    <property type="evidence" value="ECO:0007669"/>
    <property type="project" value="TreeGrafter"/>
</dbReference>